<evidence type="ECO:0000256" key="3">
    <source>
        <dbReference type="ARBA" id="ARBA00022692"/>
    </source>
</evidence>
<organism evidence="8 9">
    <name type="scientific">Thermanaerosceptrum fracticalcis</name>
    <dbReference type="NCBI Taxonomy" id="1712410"/>
    <lineage>
        <taxon>Bacteria</taxon>
        <taxon>Bacillati</taxon>
        <taxon>Bacillota</taxon>
        <taxon>Clostridia</taxon>
        <taxon>Eubacteriales</taxon>
        <taxon>Peptococcaceae</taxon>
        <taxon>Thermanaerosceptrum</taxon>
    </lineage>
</organism>
<evidence type="ECO:0000313" key="9">
    <source>
        <dbReference type="Proteomes" id="UP000515847"/>
    </source>
</evidence>
<dbReference type="PANTHER" id="PTHR35007">
    <property type="entry name" value="INTEGRAL MEMBRANE PROTEIN-RELATED"/>
    <property type="match status" value="1"/>
</dbReference>
<reference evidence="8 9" key="1">
    <citation type="journal article" date="2019" name="Front. Microbiol.">
        <title>Thermoanaerosceptrum fracticalcis gen. nov. sp. nov., a Novel Fumarate-Fermenting Microorganism From a Deep Fractured Carbonate Aquifer of the US Great Basin.</title>
        <authorList>
            <person name="Hamilton-Brehm S.D."/>
            <person name="Stewart L.E."/>
            <person name="Zavarin M."/>
            <person name="Caldwell M."/>
            <person name="Lawson P.A."/>
            <person name="Onstott T.C."/>
            <person name="Grzymski J."/>
            <person name="Neveux I."/>
            <person name="Lollar B.S."/>
            <person name="Russell C.E."/>
            <person name="Moser D.P."/>
        </authorList>
    </citation>
    <scope>NUCLEOTIDE SEQUENCE [LARGE SCALE GENOMIC DNA]</scope>
    <source>
        <strain evidence="8 9">DRI-13</strain>
    </source>
</reference>
<feature type="domain" description="Type II secretion system protein GspF" evidence="7">
    <location>
        <begin position="169"/>
        <end position="294"/>
    </location>
</feature>
<evidence type="ECO:0000259" key="7">
    <source>
        <dbReference type="Pfam" id="PF00482"/>
    </source>
</evidence>
<accession>A0A7G6E4B5</accession>
<evidence type="ECO:0000256" key="6">
    <source>
        <dbReference type="SAM" id="Phobius"/>
    </source>
</evidence>
<dbReference type="GO" id="GO:0005886">
    <property type="term" value="C:plasma membrane"/>
    <property type="evidence" value="ECO:0007669"/>
    <property type="project" value="UniProtKB-SubCell"/>
</dbReference>
<sequence length="309" mass="35046">MLPVLIITFLFACTLVIAFFQSLFREQDELARRLKKFTASQVRQKQQEEDELSKPFSERVIWPFIGWFSTLVTRFTPGHSREKLQQALQFAGNPGNLKASEYQALHFLLIAVLLLLGWGLAWVTRKGFLEQVAMAFLLGLIGYLLGKVYLSTRTRQRQMAMQKELPDVLDLLTVSVEAGLGFDAAILRVVEKSKGVLAKEFVTTLQELQMGKSRREALRDLGKRTGVDDILTFVGAMIQADQLGVSITKILRTQADQVRIKRRQRVEEKAMKAPIKMLIPLVFFIFPSIFIVLLGPAAIQIYKQFLGGR</sequence>
<feature type="transmembrane region" description="Helical" evidence="6">
    <location>
        <begin position="104"/>
        <end position="122"/>
    </location>
</feature>
<dbReference type="Proteomes" id="UP000515847">
    <property type="component" value="Chromosome"/>
</dbReference>
<dbReference type="RefSeq" id="WP_034420359.1">
    <property type="nucleotide sequence ID" value="NZ_CP045798.1"/>
</dbReference>
<dbReference type="Pfam" id="PF00482">
    <property type="entry name" value="T2SSF"/>
    <property type="match status" value="1"/>
</dbReference>
<dbReference type="KEGG" id="tfr:BR63_11720"/>
<feature type="transmembrane region" description="Helical" evidence="6">
    <location>
        <begin position="128"/>
        <end position="150"/>
    </location>
</feature>
<evidence type="ECO:0000313" key="8">
    <source>
        <dbReference type="EMBL" id="QNB46919.1"/>
    </source>
</evidence>
<dbReference type="OrthoDB" id="9810662at2"/>
<dbReference type="PANTHER" id="PTHR35007:SF2">
    <property type="entry name" value="PILUS ASSEMBLE PROTEIN"/>
    <property type="match status" value="1"/>
</dbReference>
<keyword evidence="9" id="KW-1185">Reference proteome</keyword>
<comment type="subcellular location">
    <subcellularLocation>
        <location evidence="1">Cell membrane</location>
        <topology evidence="1">Multi-pass membrane protein</topology>
    </subcellularLocation>
</comment>
<proteinExistence type="predicted"/>
<dbReference type="AlphaFoldDB" id="A0A7G6E4B5"/>
<keyword evidence="5 6" id="KW-0472">Membrane</keyword>
<evidence type="ECO:0000256" key="4">
    <source>
        <dbReference type="ARBA" id="ARBA00022989"/>
    </source>
</evidence>
<evidence type="ECO:0000256" key="1">
    <source>
        <dbReference type="ARBA" id="ARBA00004651"/>
    </source>
</evidence>
<dbReference type="InterPro" id="IPR018076">
    <property type="entry name" value="T2SS_GspF_dom"/>
</dbReference>
<keyword evidence="4 6" id="KW-1133">Transmembrane helix</keyword>
<protein>
    <submittedName>
        <fullName evidence="8">Type II secretion system F family protein</fullName>
    </submittedName>
</protein>
<feature type="transmembrane region" description="Helical" evidence="6">
    <location>
        <begin position="278"/>
        <end position="302"/>
    </location>
</feature>
<gene>
    <name evidence="8" type="ORF">BR63_11720</name>
</gene>
<evidence type="ECO:0000256" key="2">
    <source>
        <dbReference type="ARBA" id="ARBA00022475"/>
    </source>
</evidence>
<keyword evidence="3 6" id="KW-0812">Transmembrane</keyword>
<keyword evidence="2" id="KW-1003">Cell membrane</keyword>
<dbReference type="EMBL" id="CP045798">
    <property type="protein sequence ID" value="QNB46919.1"/>
    <property type="molecule type" value="Genomic_DNA"/>
</dbReference>
<feature type="transmembrane region" description="Helical" evidence="6">
    <location>
        <begin position="6"/>
        <end position="24"/>
    </location>
</feature>
<evidence type="ECO:0000256" key="5">
    <source>
        <dbReference type="ARBA" id="ARBA00023136"/>
    </source>
</evidence>
<name>A0A7G6E4B5_THEFR</name>